<name>A0ABS7KW43_CLOSR</name>
<sequence length="103" mass="11987">MKEGEVMNIQGKINKLVKGLNIYGYIYLVNREQFISNKTGNVCTVYKLFHLMDVEEYNEMYPENKKDPNKYSKVKVEILSTFKQQEILLKLVEIYKEVGGADG</sequence>
<protein>
    <recommendedName>
        <fullName evidence="3">DUF4176 domain-containing protein</fullName>
    </recommendedName>
</protein>
<accession>A0ABS7KW43</accession>
<reference evidence="1 2" key="1">
    <citation type="journal article" date="2021" name="Cell Host Microbe">
        <title>in vivo commensal control of Clostridioides difficile virulence.</title>
        <authorList>
            <person name="Girinathan B.P."/>
            <person name="Dibenedetto N."/>
            <person name="Worley J.N."/>
            <person name="Peltier J."/>
            <person name="Arrieta-Ortiz M.L."/>
            <person name="Rupa Christinal Immanuel S."/>
            <person name="Lavin R."/>
            <person name="Delaney M.L."/>
            <person name="Cummins C."/>
            <person name="Hoffmann M."/>
            <person name="Luo Y."/>
            <person name="Gonzalez-Escalona N."/>
            <person name="Allard M."/>
            <person name="Onderdonk A.B."/>
            <person name="Gerber G.K."/>
            <person name="Sonenshein A.L."/>
            <person name="Baliga N."/>
            <person name="Dupuy B."/>
            <person name="Bry L."/>
        </authorList>
    </citation>
    <scope>NUCLEOTIDE SEQUENCE [LARGE SCALE GENOMIC DNA]</scope>
    <source>
        <strain evidence="1 2">DSM 599</strain>
    </source>
</reference>
<evidence type="ECO:0000313" key="1">
    <source>
        <dbReference type="EMBL" id="MBY0755039.1"/>
    </source>
</evidence>
<proteinExistence type="predicted"/>
<comment type="caution">
    <text evidence="1">The sequence shown here is derived from an EMBL/GenBank/DDBJ whole genome shotgun (WGS) entry which is preliminary data.</text>
</comment>
<dbReference type="EMBL" id="JAIKTU010000004">
    <property type="protein sequence ID" value="MBY0755039.1"/>
    <property type="molecule type" value="Genomic_DNA"/>
</dbReference>
<gene>
    <name evidence="1" type="ORF">K5V21_06165</name>
</gene>
<dbReference type="RefSeq" id="WP_221859995.1">
    <property type="nucleotide sequence ID" value="NZ_JAIKTU010000004.1"/>
</dbReference>
<evidence type="ECO:0008006" key="3">
    <source>
        <dbReference type="Google" id="ProtNLM"/>
    </source>
</evidence>
<organism evidence="1 2">
    <name type="scientific">Clostridium sardiniense</name>
    <name type="common">Clostridium absonum</name>
    <dbReference type="NCBI Taxonomy" id="29369"/>
    <lineage>
        <taxon>Bacteria</taxon>
        <taxon>Bacillati</taxon>
        <taxon>Bacillota</taxon>
        <taxon>Clostridia</taxon>
        <taxon>Eubacteriales</taxon>
        <taxon>Clostridiaceae</taxon>
        <taxon>Clostridium</taxon>
    </lineage>
</organism>
<dbReference type="Proteomes" id="UP001299068">
    <property type="component" value="Unassembled WGS sequence"/>
</dbReference>
<keyword evidence="2" id="KW-1185">Reference proteome</keyword>
<evidence type="ECO:0000313" key="2">
    <source>
        <dbReference type="Proteomes" id="UP001299068"/>
    </source>
</evidence>